<protein>
    <recommendedName>
        <fullName evidence="4">Conjugal transfer protein TraG</fullName>
    </recommendedName>
</protein>
<reference evidence="2 3" key="1">
    <citation type="submission" date="2024-06" db="EMBL/GenBank/DDBJ databases">
        <title>Genomic Encyclopedia of Type Strains, Phase IV (KMG-IV): sequencing the most valuable type-strain genomes for metagenomic binning, comparative biology and taxonomic classification.</title>
        <authorList>
            <person name="Goeker M."/>
        </authorList>
    </citation>
    <scope>NUCLEOTIDE SEQUENCE [LARGE SCALE GENOMIC DNA]</scope>
    <source>
        <strain evidence="2 3">DSM 29288</strain>
    </source>
</reference>
<sequence length="143" mass="14669">MTINRIALVVMPGTLMILVVIGMTGVEQWLSGFGKTEAARLAWGRAGIALPYVASAAIGILLLFSSAGSINIKQAGWGVVAGCSGTILIAAIRETMRLSAFMTVPADKTVWAFLDPATSIGASAALLCAGFALRVALIGNAAF</sequence>
<keyword evidence="1" id="KW-0812">Transmembrane</keyword>
<proteinExistence type="predicted"/>
<dbReference type="Proteomes" id="UP001549077">
    <property type="component" value="Unassembled WGS sequence"/>
</dbReference>
<feature type="transmembrane region" description="Helical" evidence="1">
    <location>
        <begin position="113"/>
        <end position="137"/>
    </location>
</feature>
<evidence type="ECO:0000256" key="1">
    <source>
        <dbReference type="SAM" id="Phobius"/>
    </source>
</evidence>
<name>A0ABV2MS07_9HYPH</name>
<keyword evidence="1" id="KW-1133">Transmembrane helix</keyword>
<comment type="caution">
    <text evidence="2">The sequence shown here is derived from an EMBL/GenBank/DDBJ whole genome shotgun (WGS) entry which is preliminary data.</text>
</comment>
<feature type="transmembrane region" description="Helical" evidence="1">
    <location>
        <begin position="7"/>
        <end position="26"/>
    </location>
</feature>
<evidence type="ECO:0008006" key="4">
    <source>
        <dbReference type="Google" id="ProtNLM"/>
    </source>
</evidence>
<feature type="non-terminal residue" evidence="2">
    <location>
        <position position="143"/>
    </location>
</feature>
<keyword evidence="3" id="KW-1185">Reference proteome</keyword>
<keyword evidence="1" id="KW-0472">Membrane</keyword>
<feature type="transmembrane region" description="Helical" evidence="1">
    <location>
        <begin position="76"/>
        <end position="93"/>
    </location>
</feature>
<gene>
    <name evidence="2" type="ORF">ABID08_006591</name>
</gene>
<feature type="transmembrane region" description="Helical" evidence="1">
    <location>
        <begin position="46"/>
        <end position="64"/>
    </location>
</feature>
<organism evidence="2 3">
    <name type="scientific">Rhizobium binae</name>
    <dbReference type="NCBI Taxonomy" id="1138190"/>
    <lineage>
        <taxon>Bacteria</taxon>
        <taxon>Pseudomonadati</taxon>
        <taxon>Pseudomonadota</taxon>
        <taxon>Alphaproteobacteria</taxon>
        <taxon>Hyphomicrobiales</taxon>
        <taxon>Rhizobiaceae</taxon>
        <taxon>Rhizobium/Agrobacterium group</taxon>
        <taxon>Rhizobium</taxon>
    </lineage>
</organism>
<evidence type="ECO:0000313" key="3">
    <source>
        <dbReference type="Proteomes" id="UP001549077"/>
    </source>
</evidence>
<evidence type="ECO:0000313" key="2">
    <source>
        <dbReference type="EMBL" id="MET3759206.1"/>
    </source>
</evidence>
<accession>A0ABV2MS07</accession>
<dbReference type="EMBL" id="JBEPMY010000047">
    <property type="protein sequence ID" value="MET3759206.1"/>
    <property type="molecule type" value="Genomic_DNA"/>
</dbReference>